<dbReference type="NCBIfam" id="NF001399">
    <property type="entry name" value="PRK00283.1"/>
    <property type="match status" value="1"/>
</dbReference>
<dbReference type="Proteomes" id="UP001560267">
    <property type="component" value="Unassembled WGS sequence"/>
</dbReference>
<feature type="domain" description="Tyr recombinase" evidence="10">
    <location>
        <begin position="116"/>
        <end position="300"/>
    </location>
</feature>
<comment type="similarity">
    <text evidence="9">Belongs to the 'phage' integrase family. XerC subfamily.</text>
</comment>
<keyword evidence="2 9" id="KW-0963">Cytoplasm</keyword>
<proteinExistence type="inferred from homology"/>
<protein>
    <recommendedName>
        <fullName evidence="9">Tyrosine recombinase XerC</fullName>
    </recommendedName>
</protein>
<evidence type="ECO:0000256" key="4">
    <source>
        <dbReference type="ARBA" id="ARBA00022829"/>
    </source>
</evidence>
<feature type="active site" evidence="9">
    <location>
        <position position="278"/>
    </location>
</feature>
<evidence type="ECO:0000259" key="10">
    <source>
        <dbReference type="PROSITE" id="PS51898"/>
    </source>
</evidence>
<evidence type="ECO:0000313" key="12">
    <source>
        <dbReference type="EMBL" id="MEX6430256.1"/>
    </source>
</evidence>
<gene>
    <name evidence="9" type="primary">xerC</name>
    <name evidence="12" type="ORF">AB6A68_10495</name>
</gene>
<dbReference type="Pfam" id="PF02899">
    <property type="entry name" value="Phage_int_SAM_1"/>
    <property type="match status" value="1"/>
</dbReference>
<evidence type="ECO:0000256" key="9">
    <source>
        <dbReference type="HAMAP-Rule" id="MF_01808"/>
    </source>
</evidence>
<dbReference type="PANTHER" id="PTHR30349:SF81">
    <property type="entry name" value="TYROSINE RECOMBINASE XERC"/>
    <property type="match status" value="1"/>
</dbReference>
<keyword evidence="5 9" id="KW-0229">DNA integration</keyword>
<feature type="active site" evidence="9">
    <location>
        <position position="255"/>
    </location>
</feature>
<comment type="function">
    <text evidence="9">Site-specific tyrosine recombinase, which acts by catalyzing the cutting and rejoining of the recombining DNA molecules. The XerC-XerD complex is essential to convert dimers of the bacterial chromosome into monomers to permit their segregation at cell division. It also contributes to the segregational stability of plasmids.</text>
</comment>
<dbReference type="Gene3D" id="1.10.443.10">
    <property type="entry name" value="Intergrase catalytic core"/>
    <property type="match status" value="1"/>
</dbReference>
<dbReference type="InterPro" id="IPR004107">
    <property type="entry name" value="Integrase_SAM-like_N"/>
</dbReference>
<dbReference type="CDD" id="cd00798">
    <property type="entry name" value="INT_XerDC_C"/>
    <property type="match status" value="1"/>
</dbReference>
<sequence>MSDFRDADTDGVGSPLVDEFLVFLVVVQERSELTALAYRSDLLRFQTHLHGSGTDLLSASKRDIADFLGQYRTSTSPRSAARAGSALRSFYGYLISAGHLQESPIEGLRIHTVIPTLPKALSVSETTMLLESTETTDDLGARDRAMLELLYASGMRISELIGLDTEDLRTASFWLTITGKGNKERLVPIPPIAGRYLAHYLGEPRRSLTRQRPQERAVFVNTRGSRLTRQGAWFALKQRAQAVGLGARFSPHTLRHSCATHLVEAGADLRVVQELLGHASISTTEIYTKVSAAHLTRVYNATHPRAVDRPD</sequence>
<keyword evidence="3 9" id="KW-0132">Cell division</keyword>
<keyword evidence="8 9" id="KW-0131">Cell cycle</keyword>
<dbReference type="PROSITE" id="PS51898">
    <property type="entry name" value="TYR_RECOMBINASE"/>
    <property type="match status" value="1"/>
</dbReference>
<keyword evidence="4 9" id="KW-0159">Chromosome partition</keyword>
<name>A0ABV3Y5P8_9ACTN</name>
<reference evidence="12 13" key="1">
    <citation type="submission" date="2024-07" db="EMBL/GenBank/DDBJ databases">
        <title>Draft Genome Sequence of Ferrimicrobium acidiphilum Strain YE2023, Isolated from a Pulp of Bioleach Reactor.</title>
        <authorList>
            <person name="Elkina Y.A."/>
            <person name="Bulaeva A.G."/>
            <person name="Beletsky A.V."/>
            <person name="Mardanov A.V."/>
        </authorList>
    </citation>
    <scope>NUCLEOTIDE SEQUENCE [LARGE SCALE GENOMIC DNA]</scope>
    <source>
        <strain evidence="12 13">YE2023</strain>
    </source>
</reference>
<evidence type="ECO:0000256" key="6">
    <source>
        <dbReference type="ARBA" id="ARBA00023125"/>
    </source>
</evidence>
<dbReference type="InterPro" id="IPR050090">
    <property type="entry name" value="Tyrosine_recombinase_XerCD"/>
</dbReference>
<dbReference type="InterPro" id="IPR044068">
    <property type="entry name" value="CB"/>
</dbReference>
<evidence type="ECO:0000256" key="1">
    <source>
        <dbReference type="ARBA" id="ARBA00004496"/>
    </source>
</evidence>
<dbReference type="PANTHER" id="PTHR30349">
    <property type="entry name" value="PHAGE INTEGRASE-RELATED"/>
    <property type="match status" value="1"/>
</dbReference>
<dbReference type="InterPro" id="IPR013762">
    <property type="entry name" value="Integrase-like_cat_sf"/>
</dbReference>
<dbReference type="RefSeq" id="WP_369084717.1">
    <property type="nucleotide sequence ID" value="NZ_JBFSHR010000043.1"/>
</dbReference>
<feature type="active site" evidence="9">
    <location>
        <position position="180"/>
    </location>
</feature>
<evidence type="ECO:0000259" key="11">
    <source>
        <dbReference type="PROSITE" id="PS51900"/>
    </source>
</evidence>
<evidence type="ECO:0000256" key="2">
    <source>
        <dbReference type="ARBA" id="ARBA00022490"/>
    </source>
</evidence>
<dbReference type="PROSITE" id="PS51900">
    <property type="entry name" value="CB"/>
    <property type="match status" value="1"/>
</dbReference>
<keyword evidence="13" id="KW-1185">Reference proteome</keyword>
<comment type="subunit">
    <text evidence="9">Forms a cyclic heterotetrameric complex composed of two molecules of XerC and two molecules of XerD.</text>
</comment>
<dbReference type="SUPFAM" id="SSF56349">
    <property type="entry name" value="DNA breaking-rejoining enzymes"/>
    <property type="match status" value="1"/>
</dbReference>
<dbReference type="HAMAP" id="MF_01808">
    <property type="entry name" value="Recomb_XerC_XerD"/>
    <property type="match status" value="1"/>
</dbReference>
<organism evidence="12 13">
    <name type="scientific">Ferrimicrobium acidiphilum</name>
    <dbReference type="NCBI Taxonomy" id="121039"/>
    <lineage>
        <taxon>Bacteria</taxon>
        <taxon>Bacillati</taxon>
        <taxon>Actinomycetota</taxon>
        <taxon>Acidimicrobiia</taxon>
        <taxon>Acidimicrobiales</taxon>
        <taxon>Acidimicrobiaceae</taxon>
        <taxon>Ferrimicrobium</taxon>
    </lineage>
</organism>
<dbReference type="InterPro" id="IPR010998">
    <property type="entry name" value="Integrase_recombinase_N"/>
</dbReference>
<evidence type="ECO:0000256" key="3">
    <source>
        <dbReference type="ARBA" id="ARBA00022618"/>
    </source>
</evidence>
<dbReference type="InterPro" id="IPR002104">
    <property type="entry name" value="Integrase_catalytic"/>
</dbReference>
<feature type="active site" evidence="9">
    <location>
        <position position="252"/>
    </location>
</feature>
<dbReference type="InterPro" id="IPR011010">
    <property type="entry name" value="DNA_brk_join_enz"/>
</dbReference>
<dbReference type="InterPro" id="IPR023009">
    <property type="entry name" value="Tyrosine_recombinase_XerC/XerD"/>
</dbReference>
<comment type="caution">
    <text evidence="12">The sequence shown here is derived from an EMBL/GenBank/DDBJ whole genome shotgun (WGS) entry which is preliminary data.</text>
</comment>
<dbReference type="EMBL" id="JBFSHR010000043">
    <property type="protein sequence ID" value="MEX6430256.1"/>
    <property type="molecule type" value="Genomic_DNA"/>
</dbReference>
<evidence type="ECO:0000256" key="5">
    <source>
        <dbReference type="ARBA" id="ARBA00022908"/>
    </source>
</evidence>
<feature type="active site" evidence="9">
    <location>
        <position position="156"/>
    </location>
</feature>
<dbReference type="Pfam" id="PF00589">
    <property type="entry name" value="Phage_integrase"/>
    <property type="match status" value="1"/>
</dbReference>
<accession>A0ABV3Y5P8</accession>
<feature type="active site" description="O-(3'-phospho-DNA)-tyrosine intermediate" evidence="9">
    <location>
        <position position="287"/>
    </location>
</feature>
<keyword evidence="6 9" id="KW-0238">DNA-binding</keyword>
<feature type="domain" description="Core-binding (CB)" evidence="11">
    <location>
        <begin position="11"/>
        <end position="95"/>
    </location>
</feature>
<evidence type="ECO:0000256" key="7">
    <source>
        <dbReference type="ARBA" id="ARBA00023172"/>
    </source>
</evidence>
<dbReference type="Gene3D" id="1.10.150.130">
    <property type="match status" value="1"/>
</dbReference>
<dbReference type="SUPFAM" id="SSF47823">
    <property type="entry name" value="lambda integrase-like, N-terminal domain"/>
    <property type="match status" value="1"/>
</dbReference>
<keyword evidence="7 9" id="KW-0233">DNA recombination</keyword>
<evidence type="ECO:0000256" key="8">
    <source>
        <dbReference type="ARBA" id="ARBA00023306"/>
    </source>
</evidence>
<evidence type="ECO:0000313" key="13">
    <source>
        <dbReference type="Proteomes" id="UP001560267"/>
    </source>
</evidence>
<comment type="subcellular location">
    <subcellularLocation>
        <location evidence="1 9">Cytoplasm</location>
    </subcellularLocation>
</comment>